<reference evidence="1 2" key="1">
    <citation type="journal article" date="2020" name="Cell">
        <title>Large-Scale Comparative Analyses of Tick Genomes Elucidate Their Genetic Diversity and Vector Capacities.</title>
        <authorList>
            <consortium name="Tick Genome and Microbiome Consortium (TIGMIC)"/>
            <person name="Jia N."/>
            <person name="Wang J."/>
            <person name="Shi W."/>
            <person name="Du L."/>
            <person name="Sun Y."/>
            <person name="Zhan W."/>
            <person name="Jiang J.F."/>
            <person name="Wang Q."/>
            <person name="Zhang B."/>
            <person name="Ji P."/>
            <person name="Bell-Sakyi L."/>
            <person name="Cui X.M."/>
            <person name="Yuan T.T."/>
            <person name="Jiang B.G."/>
            <person name="Yang W.F."/>
            <person name="Lam T.T."/>
            <person name="Chang Q.C."/>
            <person name="Ding S.J."/>
            <person name="Wang X.J."/>
            <person name="Zhu J.G."/>
            <person name="Ruan X.D."/>
            <person name="Zhao L."/>
            <person name="Wei J.T."/>
            <person name="Ye R.Z."/>
            <person name="Que T.C."/>
            <person name="Du C.H."/>
            <person name="Zhou Y.H."/>
            <person name="Cheng J.X."/>
            <person name="Dai P.F."/>
            <person name="Guo W.B."/>
            <person name="Han X.H."/>
            <person name="Huang E.J."/>
            <person name="Li L.F."/>
            <person name="Wei W."/>
            <person name="Gao Y.C."/>
            <person name="Liu J.Z."/>
            <person name="Shao H.Z."/>
            <person name="Wang X."/>
            <person name="Wang C.C."/>
            <person name="Yang T.C."/>
            <person name="Huo Q.B."/>
            <person name="Li W."/>
            <person name="Chen H.Y."/>
            <person name="Chen S.E."/>
            <person name="Zhou L.G."/>
            <person name="Ni X.B."/>
            <person name="Tian J.H."/>
            <person name="Sheng Y."/>
            <person name="Liu T."/>
            <person name="Pan Y.S."/>
            <person name="Xia L.Y."/>
            <person name="Li J."/>
            <person name="Zhao F."/>
            <person name="Cao W.C."/>
        </authorList>
    </citation>
    <scope>NUCLEOTIDE SEQUENCE [LARGE SCALE GENOMIC DNA]</scope>
    <source>
        <strain evidence="1">Iper-2018</strain>
    </source>
</reference>
<dbReference type="EMBL" id="JABSTQ010009608">
    <property type="protein sequence ID" value="KAG0427600.1"/>
    <property type="molecule type" value="Genomic_DNA"/>
</dbReference>
<name>A0AC60Q3J0_IXOPE</name>
<proteinExistence type="predicted"/>
<evidence type="ECO:0000313" key="1">
    <source>
        <dbReference type="EMBL" id="KAG0427600.1"/>
    </source>
</evidence>
<accession>A0AC60Q3J0</accession>
<comment type="caution">
    <text evidence="1">The sequence shown here is derived from an EMBL/GenBank/DDBJ whole genome shotgun (WGS) entry which is preliminary data.</text>
</comment>
<organism evidence="1 2">
    <name type="scientific">Ixodes persulcatus</name>
    <name type="common">Taiga tick</name>
    <dbReference type="NCBI Taxonomy" id="34615"/>
    <lineage>
        <taxon>Eukaryota</taxon>
        <taxon>Metazoa</taxon>
        <taxon>Ecdysozoa</taxon>
        <taxon>Arthropoda</taxon>
        <taxon>Chelicerata</taxon>
        <taxon>Arachnida</taxon>
        <taxon>Acari</taxon>
        <taxon>Parasitiformes</taxon>
        <taxon>Ixodida</taxon>
        <taxon>Ixodoidea</taxon>
        <taxon>Ixodidae</taxon>
        <taxon>Ixodinae</taxon>
        <taxon>Ixodes</taxon>
    </lineage>
</organism>
<keyword evidence="2" id="KW-1185">Reference proteome</keyword>
<protein>
    <submittedName>
        <fullName evidence="1">Uncharacterized protein</fullName>
    </submittedName>
</protein>
<evidence type="ECO:0000313" key="2">
    <source>
        <dbReference type="Proteomes" id="UP000805193"/>
    </source>
</evidence>
<sequence length="213" mass="23630">MRQSPSSAGFIPLVDQGCSTSWNCYRFAKRSFCQDGLCVCRVGYGFGLRNGRLQCVGGLTFGESCSDQRPCSTISRTFCFNGTCICEEDYVFYEDRCERQAIFSKHDVDVYANPPTRFNLLTILIIVAILVVALLFLVNKRSLFFYFPCCMRDTVNIPGVLQAESGASTNHPVNTGILAVPAVVPRSGKPATITEAIVTPRFFSDLDNNQETR</sequence>
<dbReference type="Proteomes" id="UP000805193">
    <property type="component" value="Unassembled WGS sequence"/>
</dbReference>
<gene>
    <name evidence="1" type="ORF">HPB47_025352</name>
</gene>